<keyword evidence="3" id="KW-1185">Reference proteome</keyword>
<proteinExistence type="predicted"/>
<dbReference type="SMART" id="SM00409">
    <property type="entry name" value="IG"/>
    <property type="match status" value="1"/>
</dbReference>
<dbReference type="InterPro" id="IPR013783">
    <property type="entry name" value="Ig-like_fold"/>
</dbReference>
<evidence type="ECO:0000313" key="2">
    <source>
        <dbReference type="EMBL" id="VEL42994.1"/>
    </source>
</evidence>
<dbReference type="Proteomes" id="UP000784294">
    <property type="component" value="Unassembled WGS sequence"/>
</dbReference>
<sequence>MAKKHSTFFRFTSARPSILEPDSRQRQIEARPGQTVTLECEASGVPPPMIIWRFNWGCLRDPTRMRSEPLTSRLGCRGSRGRLVIESFREGDDGIYNCEALSGKDRAMSQDIYVVMAV</sequence>
<dbReference type="SUPFAM" id="SSF48726">
    <property type="entry name" value="Immunoglobulin"/>
    <property type="match status" value="1"/>
</dbReference>
<protein>
    <recommendedName>
        <fullName evidence="1">Ig-like domain-containing protein</fullName>
    </recommendedName>
</protein>
<evidence type="ECO:0000313" key="3">
    <source>
        <dbReference type="Proteomes" id="UP000784294"/>
    </source>
</evidence>
<dbReference type="InterPro" id="IPR003598">
    <property type="entry name" value="Ig_sub2"/>
</dbReference>
<reference evidence="2" key="1">
    <citation type="submission" date="2018-11" db="EMBL/GenBank/DDBJ databases">
        <authorList>
            <consortium name="Pathogen Informatics"/>
        </authorList>
    </citation>
    <scope>NUCLEOTIDE SEQUENCE</scope>
</reference>
<comment type="caution">
    <text evidence="2">The sequence shown here is derived from an EMBL/GenBank/DDBJ whole genome shotgun (WGS) entry which is preliminary data.</text>
</comment>
<dbReference type="EMBL" id="CAAALY010278088">
    <property type="protein sequence ID" value="VEL42994.1"/>
    <property type="molecule type" value="Genomic_DNA"/>
</dbReference>
<dbReference type="PROSITE" id="PS50835">
    <property type="entry name" value="IG_LIKE"/>
    <property type="match status" value="1"/>
</dbReference>
<evidence type="ECO:0000259" key="1">
    <source>
        <dbReference type="PROSITE" id="PS50835"/>
    </source>
</evidence>
<dbReference type="Pfam" id="PF13927">
    <property type="entry name" value="Ig_3"/>
    <property type="match status" value="1"/>
</dbReference>
<dbReference type="Gene3D" id="2.60.40.10">
    <property type="entry name" value="Immunoglobulins"/>
    <property type="match status" value="1"/>
</dbReference>
<organism evidence="2 3">
    <name type="scientific">Protopolystoma xenopodis</name>
    <dbReference type="NCBI Taxonomy" id="117903"/>
    <lineage>
        <taxon>Eukaryota</taxon>
        <taxon>Metazoa</taxon>
        <taxon>Spiralia</taxon>
        <taxon>Lophotrochozoa</taxon>
        <taxon>Platyhelminthes</taxon>
        <taxon>Monogenea</taxon>
        <taxon>Polyopisthocotylea</taxon>
        <taxon>Polystomatidea</taxon>
        <taxon>Polystomatidae</taxon>
        <taxon>Protopolystoma</taxon>
    </lineage>
</organism>
<gene>
    <name evidence="2" type="ORF">PXEA_LOCUS36434</name>
</gene>
<dbReference type="InterPro" id="IPR036179">
    <property type="entry name" value="Ig-like_dom_sf"/>
</dbReference>
<dbReference type="OrthoDB" id="10062665at2759"/>
<name>A0A448XR99_9PLAT</name>
<feature type="domain" description="Ig-like" evidence="1">
    <location>
        <begin position="16"/>
        <end position="109"/>
    </location>
</feature>
<dbReference type="AlphaFoldDB" id="A0A448XR99"/>
<dbReference type="SMART" id="SM00408">
    <property type="entry name" value="IGc2"/>
    <property type="match status" value="1"/>
</dbReference>
<dbReference type="InterPro" id="IPR007110">
    <property type="entry name" value="Ig-like_dom"/>
</dbReference>
<accession>A0A448XR99</accession>
<dbReference type="InterPro" id="IPR003599">
    <property type="entry name" value="Ig_sub"/>
</dbReference>